<dbReference type="eggNOG" id="COG2873">
    <property type="taxonomic scope" value="Bacteria"/>
</dbReference>
<keyword evidence="3 7" id="KW-0808">Transferase</keyword>
<evidence type="ECO:0000313" key="7">
    <source>
        <dbReference type="EMBL" id="CCE98562.1"/>
    </source>
</evidence>
<proteinExistence type="inferred from homology"/>
<dbReference type="EC" id="2.5.1.49" evidence="7"/>
<keyword evidence="7" id="KW-0614">Plasmid</keyword>
<dbReference type="InterPro" id="IPR006235">
    <property type="entry name" value="OAc-hSer/O-AcSer_sulfhydrylase"/>
</dbReference>
<dbReference type="InterPro" id="IPR015424">
    <property type="entry name" value="PyrdxlP-dep_Trfase"/>
</dbReference>
<dbReference type="Gene3D" id="3.40.640.10">
    <property type="entry name" value="Type I PLP-dependent aspartate aminotransferase-like (Major domain)"/>
    <property type="match status" value="1"/>
</dbReference>
<dbReference type="AlphaFoldDB" id="G9ABY3"/>
<feature type="modified residue" description="N6-(pyridoxal phosphate)lysine" evidence="5">
    <location>
        <position position="187"/>
    </location>
</feature>
<dbReference type="InterPro" id="IPR015421">
    <property type="entry name" value="PyrdxlP-dep_Trfase_major"/>
</dbReference>
<dbReference type="InterPro" id="IPR015422">
    <property type="entry name" value="PyrdxlP-dep_Trfase_small"/>
</dbReference>
<dbReference type="GO" id="GO:0004124">
    <property type="term" value="F:cysteine synthase activity"/>
    <property type="evidence" value="ECO:0007669"/>
    <property type="project" value="TreeGrafter"/>
</dbReference>
<dbReference type="Pfam" id="PF01053">
    <property type="entry name" value="Cys_Met_Meta_PP"/>
    <property type="match status" value="1"/>
</dbReference>
<dbReference type="GO" id="GO:0003961">
    <property type="term" value="F:O-acetylhomoserine aminocarboxypropyltransferase activity"/>
    <property type="evidence" value="ECO:0007669"/>
    <property type="project" value="UniProtKB-EC"/>
</dbReference>
<evidence type="ECO:0000256" key="5">
    <source>
        <dbReference type="PIRSR" id="PIRSR001434-2"/>
    </source>
</evidence>
<dbReference type="EMBL" id="HE616893">
    <property type="protein sequence ID" value="CCE98562.1"/>
    <property type="molecule type" value="Genomic_DNA"/>
</dbReference>
<dbReference type="GO" id="GO:0030170">
    <property type="term" value="F:pyridoxal phosphate binding"/>
    <property type="evidence" value="ECO:0007669"/>
    <property type="project" value="InterPro"/>
</dbReference>
<comment type="cofactor">
    <cofactor evidence="1 6">
        <name>pyridoxal 5'-phosphate</name>
        <dbReference type="ChEBI" id="CHEBI:597326"/>
    </cofactor>
</comment>
<dbReference type="RefSeq" id="WP_014330866.1">
    <property type="nucleotide sequence ID" value="NC_016814.1"/>
</dbReference>
<dbReference type="PANTHER" id="PTHR43797:SF2">
    <property type="entry name" value="HOMOCYSTEINE_CYSTEINE SYNTHASE"/>
    <property type="match status" value="1"/>
</dbReference>
<reference evidence="7 8" key="1">
    <citation type="journal article" date="2012" name="J. Bacteriol.">
        <title>Genome sequence of the soybean symbiont Sinorhizobium fredii HH103.</title>
        <authorList>
            <person name="Weidner S."/>
            <person name="Becker A."/>
            <person name="Bonilla I."/>
            <person name="Jaenicke S."/>
            <person name="Lloret J."/>
            <person name="Margaret I."/>
            <person name="Puhler A."/>
            <person name="Ruiz-Sainz J.E."/>
            <person name="Schneiker-Bekel S."/>
            <person name="Szczepanowski R."/>
            <person name="Vinardell J.M."/>
            <person name="Zehner S."/>
            <person name="Gottfert M."/>
        </authorList>
    </citation>
    <scope>NUCLEOTIDE SEQUENCE [LARGE SCALE GENOMIC DNA]</scope>
    <source>
        <strain evidence="7 8">HH103</strain>
        <plasmid evidence="8">pSfHH103c</plasmid>
    </source>
</reference>
<evidence type="ECO:0000256" key="4">
    <source>
        <dbReference type="ARBA" id="ARBA00022898"/>
    </source>
</evidence>
<dbReference type="PIRSF" id="PIRSF001434">
    <property type="entry name" value="CGS"/>
    <property type="match status" value="1"/>
</dbReference>
<dbReference type="PATRIC" id="fig|380.5.peg.4285"/>
<dbReference type="InterPro" id="IPR054542">
    <property type="entry name" value="Cys_met_metab_PP"/>
</dbReference>
<dbReference type="GO" id="GO:0006535">
    <property type="term" value="P:cysteine biosynthetic process from serine"/>
    <property type="evidence" value="ECO:0007669"/>
    <property type="project" value="TreeGrafter"/>
</dbReference>
<geneLocation type="plasmid" evidence="7 8">
    <name>pSfHH103c</name>
</geneLocation>
<dbReference type="GO" id="GO:0005737">
    <property type="term" value="C:cytoplasm"/>
    <property type="evidence" value="ECO:0007669"/>
    <property type="project" value="TreeGrafter"/>
</dbReference>
<evidence type="ECO:0000256" key="3">
    <source>
        <dbReference type="ARBA" id="ARBA00022679"/>
    </source>
</evidence>
<evidence type="ECO:0000256" key="1">
    <source>
        <dbReference type="ARBA" id="ARBA00001933"/>
    </source>
</evidence>
<dbReference type="GO" id="GO:0019346">
    <property type="term" value="P:transsulfuration"/>
    <property type="evidence" value="ECO:0007669"/>
    <property type="project" value="InterPro"/>
</dbReference>
<dbReference type="SUPFAM" id="SSF53383">
    <property type="entry name" value="PLP-dependent transferases"/>
    <property type="match status" value="1"/>
</dbReference>
<keyword evidence="4 5" id="KW-0663">Pyridoxal phosphate</keyword>
<dbReference type="Gene3D" id="3.90.1150.10">
    <property type="entry name" value="Aspartate Aminotransferase, domain 1"/>
    <property type="match status" value="1"/>
</dbReference>
<accession>G9ABY3</accession>
<dbReference type="InterPro" id="IPR000277">
    <property type="entry name" value="Cys/Met-Metab_PyrdxlP-dep_enz"/>
</dbReference>
<organism evidence="7 8">
    <name type="scientific">Sinorhizobium fredii (strain HH103)</name>
    <dbReference type="NCBI Taxonomy" id="1117943"/>
    <lineage>
        <taxon>Bacteria</taxon>
        <taxon>Pseudomonadati</taxon>
        <taxon>Pseudomonadota</taxon>
        <taxon>Alphaproteobacteria</taxon>
        <taxon>Hyphomicrobiales</taxon>
        <taxon>Rhizobiaceae</taxon>
        <taxon>Sinorhizobium/Ensifer group</taxon>
        <taxon>Sinorhizobium</taxon>
    </lineage>
</organism>
<dbReference type="Proteomes" id="UP000007735">
    <property type="component" value="Plasmid pSfHH103c"/>
</dbReference>
<evidence type="ECO:0000256" key="6">
    <source>
        <dbReference type="RuleBase" id="RU362118"/>
    </source>
</evidence>
<dbReference type="PROSITE" id="PS00868">
    <property type="entry name" value="CYS_MET_METAB_PP"/>
    <property type="match status" value="1"/>
</dbReference>
<protein>
    <submittedName>
        <fullName evidence="7">K01740 O-acetylhomoserine (Thiol)-lyase</fullName>
        <ecNumber evidence="7">2.5.1.49</ecNumber>
    </submittedName>
</protein>
<name>G9ABY3_SINF1</name>
<dbReference type="KEGG" id="sfh:SFHH103_04072"/>
<evidence type="ECO:0000313" key="8">
    <source>
        <dbReference type="Proteomes" id="UP000007735"/>
    </source>
</evidence>
<dbReference type="HOGENOM" id="CLU_018986_4_0_5"/>
<dbReference type="GO" id="GO:0071269">
    <property type="term" value="P:L-homocysteine biosynthetic process"/>
    <property type="evidence" value="ECO:0007669"/>
    <property type="project" value="TreeGrafter"/>
</dbReference>
<sequence length="401" mass="43330">MPISRPLREPIVASVAYAFESFDHCVDTYAGRVNSHAYSRISNPTVEGLERRIATMLGGSEAVAFSSGMAALAGLFLMLTAPGTNIVSSPRLYGGTLAFFNWLQGFGVETRFAEFNHIEAVSRLVDQNTIALFSEPIANPSMRTYDFEAVNRLSEELDVLYILDNTNTVGLFNSLRWADVEVVSATKYVGGHGAAVGGLVISKSTSSKLNRCRQFSNPSGDFSGRRPIDIAGSETIPAVLRRSILRNLGGCMSPFNAFLFSLGCDTLALRMRDISVRTEGLARFLHAHPAVDVVLHPSISDQAHLVSRYFPNGSGGLLSFRIKGGEQSVRSFFDNLPSLPVATNIGDSVTIVQHVETTSHSQLAPAALTAAGIVPDLLRVSVGLEPLEQLIDEFTCALKYV</sequence>
<evidence type="ECO:0000256" key="2">
    <source>
        <dbReference type="ARBA" id="ARBA00009077"/>
    </source>
</evidence>
<comment type="similarity">
    <text evidence="2 6">Belongs to the trans-sulfuration enzymes family.</text>
</comment>
<gene>
    <name evidence="7" type="primary">metY</name>
    <name evidence="7" type="ordered locus">SFHH103_04072</name>
</gene>
<dbReference type="PANTHER" id="PTHR43797">
    <property type="entry name" value="HOMOCYSTEINE/CYSTEINE SYNTHASE"/>
    <property type="match status" value="1"/>
</dbReference>